<feature type="transmembrane region" description="Helical" evidence="12">
    <location>
        <begin position="106"/>
        <end position="125"/>
    </location>
</feature>
<evidence type="ECO:0000256" key="10">
    <source>
        <dbReference type="ARBA" id="ARBA00023033"/>
    </source>
</evidence>
<dbReference type="GO" id="GO:0006629">
    <property type="term" value="P:lipid metabolic process"/>
    <property type="evidence" value="ECO:0007669"/>
    <property type="project" value="InterPro"/>
</dbReference>
<keyword evidence="7 12" id="KW-1133">Transmembrane helix</keyword>
<keyword evidence="3" id="KW-1003">Cell membrane</keyword>
<comment type="caution">
    <text evidence="14">The sequence shown here is derived from an EMBL/GenBank/DDBJ whole genome shotgun (WGS) entry which is preliminary data.</text>
</comment>
<evidence type="ECO:0000256" key="3">
    <source>
        <dbReference type="ARBA" id="ARBA00022475"/>
    </source>
</evidence>
<dbReference type="AlphaFoldDB" id="A0A316G1V0"/>
<gene>
    <name evidence="14" type="ORF">C8D95_110121</name>
</gene>
<evidence type="ECO:0000259" key="13">
    <source>
        <dbReference type="Pfam" id="PF00487"/>
    </source>
</evidence>
<organism evidence="14 15">
    <name type="scientific">Silicimonas algicola</name>
    <dbReference type="NCBI Taxonomy" id="1826607"/>
    <lineage>
        <taxon>Bacteria</taxon>
        <taxon>Pseudomonadati</taxon>
        <taxon>Pseudomonadota</taxon>
        <taxon>Alphaproteobacteria</taxon>
        <taxon>Rhodobacterales</taxon>
        <taxon>Paracoccaceae</taxon>
    </lineage>
</organism>
<dbReference type="Proteomes" id="UP000245390">
    <property type="component" value="Unassembled WGS sequence"/>
</dbReference>
<evidence type="ECO:0000256" key="12">
    <source>
        <dbReference type="SAM" id="Phobius"/>
    </source>
</evidence>
<dbReference type="GO" id="GO:0005886">
    <property type="term" value="C:plasma membrane"/>
    <property type="evidence" value="ECO:0007669"/>
    <property type="project" value="UniProtKB-SubCell"/>
</dbReference>
<feature type="transmembrane region" description="Helical" evidence="12">
    <location>
        <begin position="325"/>
        <end position="342"/>
    </location>
</feature>
<evidence type="ECO:0000256" key="6">
    <source>
        <dbReference type="ARBA" id="ARBA00022723"/>
    </source>
</evidence>
<dbReference type="GO" id="GO:0004497">
    <property type="term" value="F:monooxygenase activity"/>
    <property type="evidence" value="ECO:0007669"/>
    <property type="project" value="UniProtKB-KW"/>
</dbReference>
<dbReference type="PANTHER" id="PTHR38674">
    <property type="entry name" value="ALKANE 1-MONOOXYGENASE 1"/>
    <property type="match status" value="1"/>
</dbReference>
<dbReference type="PANTHER" id="PTHR38674:SF1">
    <property type="entry name" value="ALKANE 1-MONOOXYGENASE 1"/>
    <property type="match status" value="1"/>
</dbReference>
<feature type="transmembrane region" description="Helical" evidence="12">
    <location>
        <begin position="71"/>
        <end position="94"/>
    </location>
</feature>
<keyword evidence="6" id="KW-0479">Metal-binding</keyword>
<evidence type="ECO:0000256" key="4">
    <source>
        <dbReference type="ARBA" id="ARBA00022519"/>
    </source>
</evidence>
<dbReference type="CDD" id="cd03512">
    <property type="entry name" value="Alkane-hydroxylase"/>
    <property type="match status" value="1"/>
</dbReference>
<proteinExistence type="inferred from homology"/>
<keyword evidence="15" id="KW-1185">Reference proteome</keyword>
<keyword evidence="5 12" id="KW-0812">Transmembrane</keyword>
<dbReference type="RefSeq" id="WP_109760613.1">
    <property type="nucleotide sequence ID" value="NZ_CP034588.1"/>
</dbReference>
<reference evidence="14 15" key="1">
    <citation type="submission" date="2018-05" db="EMBL/GenBank/DDBJ databases">
        <title>Genomic Encyclopedia of Type Strains, Phase IV (KMG-IV): sequencing the most valuable type-strain genomes for metagenomic binning, comparative biology and taxonomic classification.</title>
        <authorList>
            <person name="Goeker M."/>
        </authorList>
    </citation>
    <scope>NUCLEOTIDE SEQUENCE [LARGE SCALE GENOMIC DNA]</scope>
    <source>
        <strain evidence="14 15">DSM 103371</strain>
    </source>
</reference>
<dbReference type="EMBL" id="QGGV01000010">
    <property type="protein sequence ID" value="PWK54829.1"/>
    <property type="molecule type" value="Genomic_DNA"/>
</dbReference>
<keyword evidence="8" id="KW-0560">Oxidoreductase</keyword>
<keyword evidence="9" id="KW-0408">Iron</keyword>
<dbReference type="OrthoDB" id="4759734at2"/>
<keyword evidence="11 12" id="KW-0472">Membrane</keyword>
<evidence type="ECO:0000256" key="9">
    <source>
        <dbReference type="ARBA" id="ARBA00023004"/>
    </source>
</evidence>
<comment type="subcellular location">
    <subcellularLocation>
        <location evidence="1">Cell inner membrane</location>
        <topology evidence="1">Multi-pass membrane protein</topology>
    </subcellularLocation>
</comment>
<dbReference type="GO" id="GO:0046872">
    <property type="term" value="F:metal ion binding"/>
    <property type="evidence" value="ECO:0007669"/>
    <property type="project" value="UniProtKB-KW"/>
</dbReference>
<evidence type="ECO:0000256" key="2">
    <source>
        <dbReference type="ARBA" id="ARBA00010823"/>
    </source>
</evidence>
<evidence type="ECO:0000256" key="1">
    <source>
        <dbReference type="ARBA" id="ARBA00004429"/>
    </source>
</evidence>
<comment type="similarity">
    <text evidence="2">Belongs to the fatty acid desaturase type 1 family. AlkB subfamily.</text>
</comment>
<accession>A0A316G1V0</accession>
<evidence type="ECO:0000256" key="8">
    <source>
        <dbReference type="ARBA" id="ARBA00023002"/>
    </source>
</evidence>
<feature type="domain" description="Fatty acid desaturase" evidence="13">
    <location>
        <begin position="103"/>
        <end position="332"/>
    </location>
</feature>
<name>A0A316G1V0_9RHOB</name>
<dbReference type="InterPro" id="IPR005804">
    <property type="entry name" value="FA_desaturase_dom"/>
</dbReference>
<dbReference type="Pfam" id="PF00487">
    <property type="entry name" value="FA_desaturase"/>
    <property type="match status" value="1"/>
</dbReference>
<evidence type="ECO:0000313" key="14">
    <source>
        <dbReference type="EMBL" id="PWK54829.1"/>
    </source>
</evidence>
<keyword evidence="10 14" id="KW-0503">Monooxygenase</keyword>
<dbReference type="KEGG" id="salo:EF888_00785"/>
<evidence type="ECO:0000256" key="5">
    <source>
        <dbReference type="ARBA" id="ARBA00022692"/>
    </source>
</evidence>
<dbReference type="InterPro" id="IPR033885">
    <property type="entry name" value="AlkB/XylM"/>
</dbReference>
<feature type="transmembrane region" description="Helical" evidence="12">
    <location>
        <begin position="224"/>
        <end position="251"/>
    </location>
</feature>
<feature type="transmembrane region" description="Helical" evidence="12">
    <location>
        <begin position="39"/>
        <end position="59"/>
    </location>
</feature>
<protein>
    <submittedName>
        <fullName evidence="14">Alkane 1-monooxygenase</fullName>
    </submittedName>
</protein>
<evidence type="ECO:0000256" key="7">
    <source>
        <dbReference type="ARBA" id="ARBA00022989"/>
    </source>
</evidence>
<keyword evidence="4" id="KW-0997">Cell inner membrane</keyword>
<evidence type="ECO:0000256" key="11">
    <source>
        <dbReference type="ARBA" id="ARBA00023136"/>
    </source>
</evidence>
<sequence>MPKPLLAGLAGALPFWASLILLPLAWVSAIQGGWTVVLVPLGSWGLFSLLDAIGGLHLGNADVETPEEDLFWHRAITVIWAPAQLVTVFGAIGYMVRAGHLETWEMVVNAFGLGILMGAVGIVYAHELMHQRSRFERWLGDVLLAMAQYGHFRSEHLIVHHRHVGTPRDAVTARYNESFHRFFFRVLPQSLRSAWRAEAERLRRKALPSWDRSNPFWRYATQQLLFVLAAVIVGGWTGLGLYLFAALTAIWQLELVNYMEHYGLTRKYLGGGKYEHVRPHHSWNASHRATNWLLINLQRHSDHHARPDRRFPLLQTYGAHEAPQLPFGYAVMGILALVPPLWRRRMNPLVRQWRKTFYPEITDWRAYTSASHPLPR</sequence>
<evidence type="ECO:0000313" key="15">
    <source>
        <dbReference type="Proteomes" id="UP000245390"/>
    </source>
</evidence>